<name>A0A037ZGC8_9RHOB</name>
<dbReference type="OrthoDB" id="9805730at2"/>
<dbReference type="InterPro" id="IPR009057">
    <property type="entry name" value="Homeodomain-like_sf"/>
</dbReference>
<dbReference type="GO" id="GO:0000976">
    <property type="term" value="F:transcription cis-regulatory region binding"/>
    <property type="evidence" value="ECO:0007669"/>
    <property type="project" value="TreeGrafter"/>
</dbReference>
<dbReference type="SMART" id="SM00342">
    <property type="entry name" value="HTH_ARAC"/>
    <property type="match status" value="1"/>
</dbReference>
<dbReference type="SUPFAM" id="SSF46689">
    <property type="entry name" value="Homeodomain-like"/>
    <property type="match status" value="1"/>
</dbReference>
<dbReference type="AlphaFoldDB" id="A0A037ZGC8"/>
<dbReference type="Gene3D" id="1.10.10.60">
    <property type="entry name" value="Homeodomain-like"/>
    <property type="match status" value="1"/>
</dbReference>
<keyword evidence="1" id="KW-0805">Transcription regulation</keyword>
<keyword evidence="2" id="KW-0238">DNA-binding</keyword>
<dbReference type="EMBL" id="JFKE01000005">
    <property type="protein sequence ID" value="KAJ55198.1"/>
    <property type="molecule type" value="Genomic_DNA"/>
</dbReference>
<gene>
    <name evidence="5" type="ORF">ACMU_15695</name>
</gene>
<evidence type="ECO:0000259" key="4">
    <source>
        <dbReference type="PROSITE" id="PS01124"/>
    </source>
</evidence>
<dbReference type="Proteomes" id="UP000026249">
    <property type="component" value="Unassembled WGS sequence"/>
</dbReference>
<dbReference type="Pfam" id="PF12625">
    <property type="entry name" value="Arabinose_bd"/>
    <property type="match status" value="1"/>
</dbReference>
<organism evidence="5 6">
    <name type="scientific">Actibacterium mucosum KCTC 23349</name>
    <dbReference type="NCBI Taxonomy" id="1454373"/>
    <lineage>
        <taxon>Bacteria</taxon>
        <taxon>Pseudomonadati</taxon>
        <taxon>Pseudomonadota</taxon>
        <taxon>Alphaproteobacteria</taxon>
        <taxon>Rhodobacterales</taxon>
        <taxon>Roseobacteraceae</taxon>
        <taxon>Actibacterium</taxon>
    </lineage>
</organism>
<keyword evidence="6" id="KW-1185">Reference proteome</keyword>
<feature type="domain" description="HTH araC/xylS-type" evidence="4">
    <location>
        <begin position="230"/>
        <end position="328"/>
    </location>
</feature>
<comment type="caution">
    <text evidence="5">The sequence shown here is derived from an EMBL/GenBank/DDBJ whole genome shotgun (WGS) entry which is preliminary data.</text>
</comment>
<dbReference type="InterPro" id="IPR032687">
    <property type="entry name" value="AraC-type_N"/>
</dbReference>
<dbReference type="PANTHER" id="PTHR47894">
    <property type="entry name" value="HTH-TYPE TRANSCRIPTIONAL REGULATOR GADX"/>
    <property type="match status" value="1"/>
</dbReference>
<dbReference type="GO" id="GO:0003700">
    <property type="term" value="F:DNA-binding transcription factor activity"/>
    <property type="evidence" value="ECO:0007669"/>
    <property type="project" value="InterPro"/>
</dbReference>
<dbReference type="PANTHER" id="PTHR47894:SF1">
    <property type="entry name" value="HTH-TYPE TRANSCRIPTIONAL REGULATOR VQSM"/>
    <property type="match status" value="1"/>
</dbReference>
<reference evidence="5 6" key="1">
    <citation type="submission" date="2014-03" db="EMBL/GenBank/DDBJ databases">
        <title>Draft Genome Sequence of Actibacterium mucosum KCTC 23349, a Marine Alphaproteobacterium with Complex Ionic Requirements Isolated from Mediterranean Seawater at Malvarrosa Beach, Valencia, Spain.</title>
        <authorList>
            <person name="Arahal D.R."/>
            <person name="Shao Z."/>
            <person name="Lai Q."/>
            <person name="Pujalte M.J."/>
        </authorList>
    </citation>
    <scope>NUCLEOTIDE SEQUENCE [LARGE SCALE GENOMIC DNA]</scope>
    <source>
        <strain evidence="5 6">KCTC 23349</strain>
    </source>
</reference>
<dbReference type="RefSeq" id="WP_051588341.1">
    <property type="nucleotide sequence ID" value="NZ_JFKE01000005.1"/>
</dbReference>
<protein>
    <recommendedName>
        <fullName evidence="4">HTH araC/xylS-type domain-containing protein</fullName>
    </recommendedName>
</protein>
<proteinExistence type="predicted"/>
<dbReference type="Pfam" id="PF12833">
    <property type="entry name" value="HTH_18"/>
    <property type="match status" value="1"/>
</dbReference>
<evidence type="ECO:0000313" key="5">
    <source>
        <dbReference type="EMBL" id="KAJ55198.1"/>
    </source>
</evidence>
<dbReference type="PROSITE" id="PS01124">
    <property type="entry name" value="HTH_ARAC_FAMILY_2"/>
    <property type="match status" value="1"/>
</dbReference>
<dbReference type="InterPro" id="IPR018060">
    <property type="entry name" value="HTH_AraC"/>
</dbReference>
<dbReference type="STRING" id="1454373.ACMU_15695"/>
<evidence type="ECO:0000256" key="1">
    <source>
        <dbReference type="ARBA" id="ARBA00023015"/>
    </source>
</evidence>
<sequence>MARQFRYKIAPAIEQVCTYFDLNKPALLRHAGVPADALDDPSKGLTEAQFFRVWQGMFEVSDDPDLAVKIGKSFARAVTIPAALAYCASRNVGEGVRRLADFKPLIAPVALETATTERGFEITAVFAGGRIATPSMAMFEIVYLTEMMRNSVLPQLDPLSVSMPQAGAATTAARSLLNCPIRESRNIEIVLRHSDATLPLISANADLLDQVQMDLNHKMGQQDGQALTSERVKSALVELLPAGNPTIEAVCERLVITRRSLQRKLKIEGRSFQELLSETREAMSLKYLRSGEMSVEEISYLLAYRDPNSFYRAFHGWTGMTPAEARRAVLQ</sequence>
<evidence type="ECO:0000256" key="3">
    <source>
        <dbReference type="ARBA" id="ARBA00023163"/>
    </source>
</evidence>
<accession>A0A037ZGC8</accession>
<dbReference type="GO" id="GO:0005829">
    <property type="term" value="C:cytosol"/>
    <property type="evidence" value="ECO:0007669"/>
    <property type="project" value="TreeGrafter"/>
</dbReference>
<evidence type="ECO:0000313" key="6">
    <source>
        <dbReference type="Proteomes" id="UP000026249"/>
    </source>
</evidence>
<keyword evidence="3" id="KW-0804">Transcription</keyword>
<evidence type="ECO:0000256" key="2">
    <source>
        <dbReference type="ARBA" id="ARBA00023125"/>
    </source>
</evidence>